<organism evidence="2 3">
    <name type="scientific">Hymenobacter aerilatus</name>
    <dbReference type="NCBI Taxonomy" id="2932251"/>
    <lineage>
        <taxon>Bacteria</taxon>
        <taxon>Pseudomonadati</taxon>
        <taxon>Bacteroidota</taxon>
        <taxon>Cytophagia</taxon>
        <taxon>Cytophagales</taxon>
        <taxon>Hymenobacteraceae</taxon>
        <taxon>Hymenobacter</taxon>
    </lineage>
</organism>
<name>A0A8T9SWM1_9BACT</name>
<feature type="compositionally biased region" description="Basic and acidic residues" evidence="1">
    <location>
        <begin position="52"/>
        <end position="75"/>
    </location>
</feature>
<dbReference type="AlphaFoldDB" id="A0A8T9SWM1"/>
<keyword evidence="3" id="KW-1185">Reference proteome</keyword>
<proteinExistence type="predicted"/>
<gene>
    <name evidence="2" type="ORF">MUN82_05125</name>
</gene>
<dbReference type="KEGG" id="haei:MUN82_05125"/>
<feature type="region of interest" description="Disordered" evidence="1">
    <location>
        <begin position="43"/>
        <end position="75"/>
    </location>
</feature>
<evidence type="ECO:0000256" key="1">
    <source>
        <dbReference type="SAM" id="MobiDB-lite"/>
    </source>
</evidence>
<sequence>MATMDIARLQEIVDNAATNEQLLNQIRKNVTKVNSLLEELNEMLQPGYSPTPKERKPRAEGARKPGRPRKTEAAE</sequence>
<dbReference type="EMBL" id="CP095053">
    <property type="protein sequence ID" value="UOR06478.1"/>
    <property type="molecule type" value="Genomic_DNA"/>
</dbReference>
<dbReference type="RefSeq" id="WP_245095479.1">
    <property type="nucleotide sequence ID" value="NZ_CP095053.1"/>
</dbReference>
<protein>
    <submittedName>
        <fullName evidence="2">Uncharacterized protein</fullName>
    </submittedName>
</protein>
<evidence type="ECO:0000313" key="3">
    <source>
        <dbReference type="Proteomes" id="UP000829925"/>
    </source>
</evidence>
<accession>A0A8T9SWM1</accession>
<reference evidence="2 3" key="1">
    <citation type="submission" date="2022-04" db="EMBL/GenBank/DDBJ databases">
        <title>Hymenobacter sp. isolated from the air.</title>
        <authorList>
            <person name="Won M."/>
            <person name="Lee C.-M."/>
            <person name="Woen H.-Y."/>
            <person name="Kwon S.-W."/>
        </authorList>
    </citation>
    <scope>NUCLEOTIDE SEQUENCE [LARGE SCALE GENOMIC DNA]</scope>
    <source>
        <strain evidence="3">5413 J-13</strain>
    </source>
</reference>
<dbReference type="Proteomes" id="UP000829925">
    <property type="component" value="Chromosome"/>
</dbReference>
<evidence type="ECO:0000313" key="2">
    <source>
        <dbReference type="EMBL" id="UOR06478.1"/>
    </source>
</evidence>